<organism evidence="10 11">
    <name type="scientific">[Mycobacterium] wendilense</name>
    <dbReference type="NCBI Taxonomy" id="3064284"/>
    <lineage>
        <taxon>Bacteria</taxon>
        <taxon>Bacillati</taxon>
        <taxon>Actinomycetota</taxon>
        <taxon>Actinomycetes</taxon>
        <taxon>Mycobacteriales</taxon>
        <taxon>Mycobacteriaceae</taxon>
        <taxon>Mycolicibacter</taxon>
    </lineage>
</organism>
<dbReference type="InterPro" id="IPR029046">
    <property type="entry name" value="LolA/LolB/LppX"/>
</dbReference>
<keyword evidence="5" id="KW-0472">Membrane</keyword>
<feature type="signal peptide" evidence="9">
    <location>
        <begin position="1"/>
        <end position="22"/>
    </location>
</feature>
<keyword evidence="7 10" id="KW-0449">Lipoprotein</keyword>
<keyword evidence="6" id="KW-0564">Palmitate</keyword>
<evidence type="ECO:0000313" key="10">
    <source>
        <dbReference type="EMBL" id="CAJ1583332.1"/>
    </source>
</evidence>
<keyword evidence="3" id="KW-1003">Cell membrane</keyword>
<evidence type="ECO:0000256" key="2">
    <source>
        <dbReference type="ARBA" id="ARBA00009194"/>
    </source>
</evidence>
<dbReference type="PROSITE" id="PS51257">
    <property type="entry name" value="PROKAR_LIPOPROTEIN"/>
    <property type="match status" value="1"/>
</dbReference>
<evidence type="ECO:0000256" key="1">
    <source>
        <dbReference type="ARBA" id="ARBA00004196"/>
    </source>
</evidence>
<dbReference type="Pfam" id="PF07161">
    <property type="entry name" value="LppX_LprAFG"/>
    <property type="match status" value="1"/>
</dbReference>
<dbReference type="SUPFAM" id="SSF89392">
    <property type="entry name" value="Prokaryotic lipoproteins and lipoprotein localization factors"/>
    <property type="match status" value="1"/>
</dbReference>
<evidence type="ECO:0000256" key="6">
    <source>
        <dbReference type="ARBA" id="ARBA00023139"/>
    </source>
</evidence>
<evidence type="ECO:0000256" key="7">
    <source>
        <dbReference type="ARBA" id="ARBA00023288"/>
    </source>
</evidence>
<proteinExistence type="inferred from homology"/>
<dbReference type="EMBL" id="OY726395">
    <property type="protein sequence ID" value="CAJ1583332.1"/>
    <property type="molecule type" value="Genomic_DNA"/>
</dbReference>
<dbReference type="Gene3D" id="2.50.20.20">
    <property type="match status" value="1"/>
</dbReference>
<dbReference type="CDD" id="cd16334">
    <property type="entry name" value="LppX-like"/>
    <property type="match status" value="1"/>
</dbReference>
<protein>
    <submittedName>
        <fullName evidence="10">LppX_LprAFG lipoprotein</fullName>
    </submittedName>
</protein>
<feature type="region of interest" description="Disordered" evidence="8">
    <location>
        <begin position="31"/>
        <end position="50"/>
    </location>
</feature>
<evidence type="ECO:0000256" key="8">
    <source>
        <dbReference type="SAM" id="MobiDB-lite"/>
    </source>
</evidence>
<evidence type="ECO:0000256" key="3">
    <source>
        <dbReference type="ARBA" id="ARBA00022475"/>
    </source>
</evidence>
<dbReference type="RefSeq" id="WP_316509973.1">
    <property type="nucleotide sequence ID" value="NZ_OY726395.1"/>
</dbReference>
<evidence type="ECO:0000256" key="9">
    <source>
        <dbReference type="SAM" id="SignalP"/>
    </source>
</evidence>
<sequence length="236" mass="24408">MQPRRLVSRIVLSLAAAGAATALVVGCSSGSEAPSESLPDAPGLLQQSSQTTKGLQSAHLEIVVDGTIQGLPVKRLSGDLTNVPATAVQGNATITMAGSDMDVDLVVIDNTLFAALTPDSWLDMGPAADIYDPSTILNPETGVANILANFSDAKSESTEQIDGTETVKVTGQVSADAVNQLIPSLQATSPVPGTAWIENGGEHNLVRAQIEPTGDSSIELTLSKWNEPVTVTKPQV</sequence>
<gene>
    <name evidence="10" type="ORF">MU0050_002559</name>
</gene>
<keyword evidence="11" id="KW-1185">Reference proteome</keyword>
<dbReference type="InterPro" id="IPR009830">
    <property type="entry name" value="LppX/LprAFG"/>
</dbReference>
<evidence type="ECO:0000256" key="5">
    <source>
        <dbReference type="ARBA" id="ARBA00023136"/>
    </source>
</evidence>
<name>A0ABN9P2U9_9MYCO</name>
<comment type="subcellular location">
    <subcellularLocation>
        <location evidence="1">Cell envelope</location>
    </subcellularLocation>
</comment>
<keyword evidence="4 9" id="KW-0732">Signal</keyword>
<comment type="similarity">
    <text evidence="2">Belongs to the LppX/LprAFG lipoprotein family.</text>
</comment>
<evidence type="ECO:0000313" key="11">
    <source>
        <dbReference type="Proteomes" id="UP001190466"/>
    </source>
</evidence>
<accession>A0ABN9P2U9</accession>
<dbReference type="Proteomes" id="UP001190466">
    <property type="component" value="Chromosome"/>
</dbReference>
<reference evidence="10 11" key="1">
    <citation type="submission" date="2023-08" db="EMBL/GenBank/DDBJ databases">
        <authorList>
            <person name="Folkvardsen B D."/>
            <person name="Norman A."/>
        </authorList>
    </citation>
    <scope>NUCLEOTIDE SEQUENCE [LARGE SCALE GENOMIC DNA]</scope>
    <source>
        <strain evidence="10 11">Mu0050</strain>
    </source>
</reference>
<evidence type="ECO:0000256" key="4">
    <source>
        <dbReference type="ARBA" id="ARBA00022729"/>
    </source>
</evidence>
<feature type="chain" id="PRO_5045588265" evidence="9">
    <location>
        <begin position="23"/>
        <end position="236"/>
    </location>
</feature>